<comment type="caution">
    <text evidence="1">The sequence shown here is derived from an EMBL/GenBank/DDBJ whole genome shotgun (WGS) entry which is preliminary data.</text>
</comment>
<gene>
    <name evidence="1" type="ORF">ALO70_02331</name>
</gene>
<reference evidence="1 2" key="1">
    <citation type="submission" date="2015-09" db="EMBL/GenBank/DDBJ databases">
        <title>Genome announcement of multiple Pseudomonas syringae strains.</title>
        <authorList>
            <person name="Thakur S."/>
            <person name="Wang P.W."/>
            <person name="Gong Y."/>
            <person name="Weir B.S."/>
            <person name="Guttman D.S."/>
        </authorList>
    </citation>
    <scope>NUCLEOTIDE SEQUENCE [LARGE SCALE GENOMIC DNA]</scope>
    <source>
        <strain evidence="1 2">ICMP4455</strain>
    </source>
</reference>
<sequence length="35" mass="4222">MFTRFAMADYKAPLRDMRFVLNEVFEVSKLWAQLP</sequence>
<dbReference type="PATRIC" id="fig|129137.4.peg.3372"/>
<organism evidence="1 2">
    <name type="scientific">Pseudomonas amygdali pv. eriobotryae</name>
    <dbReference type="NCBI Taxonomy" id="129137"/>
    <lineage>
        <taxon>Bacteria</taxon>
        <taxon>Pseudomonadati</taxon>
        <taxon>Pseudomonadota</taxon>
        <taxon>Gammaproteobacteria</taxon>
        <taxon>Pseudomonadales</taxon>
        <taxon>Pseudomonadaceae</taxon>
        <taxon>Pseudomonas</taxon>
        <taxon>Pseudomonas amygdali</taxon>
    </lineage>
</organism>
<proteinExistence type="predicted"/>
<evidence type="ECO:0000313" key="2">
    <source>
        <dbReference type="Proteomes" id="UP000050490"/>
    </source>
</evidence>
<name>A0A0P9QB62_PSEA0</name>
<dbReference type="EMBL" id="LJQI01000214">
    <property type="protein sequence ID" value="KPX28282.1"/>
    <property type="molecule type" value="Genomic_DNA"/>
</dbReference>
<protein>
    <submittedName>
        <fullName evidence="1">Uncharacterized protein</fullName>
    </submittedName>
</protein>
<dbReference type="Proteomes" id="UP000050490">
    <property type="component" value="Unassembled WGS sequence"/>
</dbReference>
<evidence type="ECO:0000313" key="1">
    <source>
        <dbReference type="EMBL" id="KPX28282.1"/>
    </source>
</evidence>
<dbReference type="AlphaFoldDB" id="A0A0P9QB62"/>
<accession>A0A0P9QB62</accession>